<dbReference type="RefSeq" id="WP_084851701.1">
    <property type="nucleotide sequence ID" value="NZ_CP061724.1"/>
</dbReference>
<name>A0A1X0ZNC2_PSEPU</name>
<protein>
    <submittedName>
        <fullName evidence="2">Ig-like domain-containing protein</fullName>
    </submittedName>
</protein>
<geneLocation type="plasmid" evidence="2 4">
    <name>pZXPA-20-602k</name>
</geneLocation>
<dbReference type="EMBL" id="NBWC01000049">
    <property type="protein sequence ID" value="ORL58767.1"/>
    <property type="molecule type" value="Genomic_DNA"/>
</dbReference>
<dbReference type="OrthoDB" id="9129814at2"/>
<organism evidence="1 3">
    <name type="scientific">Pseudomonas putida</name>
    <name type="common">Arthrobacter siderocapsulatus</name>
    <dbReference type="NCBI Taxonomy" id="303"/>
    <lineage>
        <taxon>Bacteria</taxon>
        <taxon>Pseudomonadati</taxon>
        <taxon>Pseudomonadota</taxon>
        <taxon>Gammaproteobacteria</taxon>
        <taxon>Pseudomonadales</taxon>
        <taxon>Pseudomonadaceae</taxon>
        <taxon>Pseudomonas</taxon>
    </lineage>
</organism>
<reference evidence="1 3" key="1">
    <citation type="submission" date="2017-04" db="EMBL/GenBank/DDBJ databases">
        <title>Presence of VIM-2 positive Pseudomonas species in chickens and their surrounding environment.</title>
        <authorList>
            <person name="Zhang R."/>
        </authorList>
    </citation>
    <scope>NUCLEOTIDE SEQUENCE [LARGE SCALE GENOMIC DNA]</scope>
    <source>
        <strain evidence="1 3">DZ-C18</strain>
    </source>
</reference>
<sequence length="287" mass="30374">MPINLELIANPVSLPATGQVATITARLTDYYGVGLGEGINVQWTTTSGSLSAAQSETNEDSVATVQLRSSNVIGNATVTAITSEDGGTGQIIIPFTDQWIPIAPLYTAWADYGGPYNCSPWTPDASTVTSGSSFTQSATCSQNQIAYRQDREQSSVSGAVRNVGGAQPLYQTIQVTRTQSAVGTKPADVSIGGDPEASYYGMSNNRVDVNMAFNYDLSLPSGGSTSAFMISGYGIEVRKISDTRYQFVVQRTGTFTSTVRFTATNGGATVFKDVNVRIQVYYSGGGH</sequence>
<dbReference type="EMBL" id="CP061724">
    <property type="protein sequence ID" value="QOD01491.1"/>
    <property type="molecule type" value="Genomic_DNA"/>
</dbReference>
<dbReference type="AlphaFoldDB" id="A0A1X0ZNC2"/>
<keyword evidence="2" id="KW-0614">Plasmid</keyword>
<accession>A0A1X0ZNC2</accession>
<dbReference type="Proteomes" id="UP000516786">
    <property type="component" value="Plasmid pZXPA-20-602k"/>
</dbReference>
<dbReference type="InterPro" id="IPR008964">
    <property type="entry name" value="Invasin/intimin_cell_adhesion"/>
</dbReference>
<evidence type="ECO:0000313" key="3">
    <source>
        <dbReference type="Proteomes" id="UP000193675"/>
    </source>
</evidence>
<dbReference type="Gene3D" id="2.60.40.10">
    <property type="entry name" value="Immunoglobulins"/>
    <property type="match status" value="1"/>
</dbReference>
<evidence type="ECO:0000313" key="2">
    <source>
        <dbReference type="EMBL" id="QOD01491.1"/>
    </source>
</evidence>
<proteinExistence type="predicted"/>
<dbReference type="InterPro" id="IPR013783">
    <property type="entry name" value="Ig-like_fold"/>
</dbReference>
<reference evidence="2 4" key="2">
    <citation type="submission" date="2020-09" db="EMBL/GenBank/DDBJ databases">
        <title>Co-existence of a novel multidrug-resistance efflux pump with carbapenem resistance gene blaVIM-2 in one megaplasmid in Pseudomonas putida.</title>
        <authorList>
            <person name="Peng K."/>
            <person name="Li R."/>
        </authorList>
    </citation>
    <scope>NUCLEOTIDE SEQUENCE [LARGE SCALE GENOMIC DNA]</scope>
    <source>
        <strain evidence="2 4">ZXPA-20</strain>
        <plasmid evidence="2 4">pZXPA-20-602k</plasmid>
    </source>
</reference>
<evidence type="ECO:0000313" key="1">
    <source>
        <dbReference type="EMBL" id="ORL58767.1"/>
    </source>
</evidence>
<dbReference type="Proteomes" id="UP000193675">
    <property type="component" value="Unassembled WGS sequence"/>
</dbReference>
<gene>
    <name evidence="1" type="ORF">B7H17_24880</name>
    <name evidence="2" type="ORF">ID616_30170</name>
</gene>
<evidence type="ECO:0000313" key="4">
    <source>
        <dbReference type="Proteomes" id="UP000516786"/>
    </source>
</evidence>
<dbReference type="SUPFAM" id="SSF49373">
    <property type="entry name" value="Invasin/intimin cell-adhesion fragments"/>
    <property type="match status" value="1"/>
</dbReference>